<name>A0AAV1HX97_9CHLO</name>
<comment type="subcellular location">
    <subcellularLocation>
        <location evidence="1">Membrane</location>
        <topology evidence="1">Multi-pass membrane protein</topology>
    </subcellularLocation>
</comment>
<gene>
    <name evidence="12" type="ORF">CVIRNUC_001675</name>
</gene>
<protein>
    <recommendedName>
        <fullName evidence="5">ceramide glucosyltransferase</fullName>
        <ecNumber evidence="5">2.4.1.80</ecNumber>
    </recommendedName>
</protein>
<reference evidence="12 13" key="1">
    <citation type="submission" date="2023-10" db="EMBL/GenBank/DDBJ databases">
        <authorList>
            <person name="Maclean D."/>
            <person name="Macfadyen A."/>
        </authorList>
    </citation>
    <scope>NUCLEOTIDE SEQUENCE [LARGE SCALE GENOMIC DNA]</scope>
</reference>
<evidence type="ECO:0000256" key="6">
    <source>
        <dbReference type="ARBA" id="ARBA00022676"/>
    </source>
</evidence>
<dbReference type="GO" id="GO:0016020">
    <property type="term" value="C:membrane"/>
    <property type="evidence" value="ECO:0007669"/>
    <property type="project" value="UniProtKB-SubCell"/>
</dbReference>
<feature type="transmembrane region" description="Helical" evidence="11">
    <location>
        <begin position="381"/>
        <end position="405"/>
    </location>
</feature>
<organism evidence="12 13">
    <name type="scientific">Coccomyxa viridis</name>
    <dbReference type="NCBI Taxonomy" id="1274662"/>
    <lineage>
        <taxon>Eukaryota</taxon>
        <taxon>Viridiplantae</taxon>
        <taxon>Chlorophyta</taxon>
        <taxon>core chlorophytes</taxon>
        <taxon>Trebouxiophyceae</taxon>
        <taxon>Trebouxiophyceae incertae sedis</taxon>
        <taxon>Coccomyxaceae</taxon>
        <taxon>Coccomyxa</taxon>
    </lineage>
</organism>
<dbReference type="Gene3D" id="3.90.550.10">
    <property type="entry name" value="Spore Coat Polysaccharide Biosynthesis Protein SpsA, Chain A"/>
    <property type="match status" value="1"/>
</dbReference>
<comment type="pathway">
    <text evidence="3">Sphingolipid metabolism.</text>
</comment>
<evidence type="ECO:0000256" key="8">
    <source>
        <dbReference type="ARBA" id="ARBA00022692"/>
    </source>
</evidence>
<comment type="similarity">
    <text evidence="4">Belongs to the glycosyltransferase 2 family.</text>
</comment>
<evidence type="ECO:0000256" key="9">
    <source>
        <dbReference type="ARBA" id="ARBA00022989"/>
    </source>
</evidence>
<evidence type="ECO:0000313" key="13">
    <source>
        <dbReference type="Proteomes" id="UP001314263"/>
    </source>
</evidence>
<dbReference type="PANTHER" id="PTHR12726:SF0">
    <property type="entry name" value="CERAMIDE GLUCOSYLTRANSFERASE"/>
    <property type="match status" value="1"/>
</dbReference>
<evidence type="ECO:0000256" key="1">
    <source>
        <dbReference type="ARBA" id="ARBA00004141"/>
    </source>
</evidence>
<dbReference type="InterPro" id="IPR025993">
    <property type="entry name" value="Ceramide_glucosylTrfase"/>
</dbReference>
<dbReference type="AlphaFoldDB" id="A0AAV1HX97"/>
<keyword evidence="6" id="KW-0328">Glycosyltransferase</keyword>
<dbReference type="EMBL" id="CAUYUE010000002">
    <property type="protein sequence ID" value="CAK0746217.1"/>
    <property type="molecule type" value="Genomic_DNA"/>
</dbReference>
<evidence type="ECO:0000256" key="11">
    <source>
        <dbReference type="SAM" id="Phobius"/>
    </source>
</evidence>
<comment type="caution">
    <text evidence="12">The sequence shown here is derived from an EMBL/GenBank/DDBJ whole genome shotgun (WGS) entry which is preliminary data.</text>
</comment>
<accession>A0AAV1HX97</accession>
<evidence type="ECO:0000256" key="7">
    <source>
        <dbReference type="ARBA" id="ARBA00022679"/>
    </source>
</evidence>
<dbReference type="PANTHER" id="PTHR12726">
    <property type="entry name" value="CERAMIDE GLUCOSYLTRANSFERASE"/>
    <property type="match status" value="1"/>
</dbReference>
<keyword evidence="9 11" id="KW-1133">Transmembrane helix</keyword>
<keyword evidence="8 11" id="KW-0812">Transmembrane</keyword>
<dbReference type="Pfam" id="PF13506">
    <property type="entry name" value="Glyco_transf_21"/>
    <property type="match status" value="1"/>
</dbReference>
<evidence type="ECO:0000256" key="5">
    <source>
        <dbReference type="ARBA" id="ARBA00012699"/>
    </source>
</evidence>
<dbReference type="GO" id="GO:0006679">
    <property type="term" value="P:glucosylceramide biosynthetic process"/>
    <property type="evidence" value="ECO:0007669"/>
    <property type="project" value="TreeGrafter"/>
</dbReference>
<dbReference type="EC" id="2.4.1.80" evidence="5"/>
<dbReference type="Proteomes" id="UP001314263">
    <property type="component" value="Unassembled WGS sequence"/>
</dbReference>
<evidence type="ECO:0000256" key="3">
    <source>
        <dbReference type="ARBA" id="ARBA00004991"/>
    </source>
</evidence>
<dbReference type="SUPFAM" id="SSF53448">
    <property type="entry name" value="Nucleotide-diphospho-sugar transferases"/>
    <property type="match status" value="1"/>
</dbReference>
<dbReference type="InterPro" id="IPR029044">
    <property type="entry name" value="Nucleotide-diphossugar_trans"/>
</dbReference>
<keyword evidence="10 11" id="KW-0472">Membrane</keyword>
<evidence type="ECO:0000313" key="12">
    <source>
        <dbReference type="EMBL" id="CAK0746217.1"/>
    </source>
</evidence>
<keyword evidence="13" id="KW-1185">Reference proteome</keyword>
<evidence type="ECO:0000256" key="10">
    <source>
        <dbReference type="ARBA" id="ARBA00023136"/>
    </source>
</evidence>
<sequence>MCIALPECTHAAECTSGQSVVGDAHMRSRGTLDNISSAHARSYWRSSADSGCNYFVPAGSWLAALICSQKEGAWGEMQERYTTLCQCLHRYQFLRLEGSASISLPHAGNVHHAQETAGSWPGVTVILPVKGCKRHSISNWRSHVNLKYSGSVEFLFVVDSQADPSYGSLSALAATMRSRGSRVRVIVASQAQACSQKIANLGAGIKEALSEHEWVLCLDDDVLVHERFLEDLVRDMQQNPAASMATGYPFDIPEKDAGIFTYSCLAYHLPLSVAFAVRQRTMFVWGGCMLLRLHDLRNDRHGILAAWSQGGYSDDLTVASKFAEHKLQILCPNYAMLPQWLEPCSAGQFWNYLRRQLYVMDTYCNAHNRALNHTMLALHSYLSWSFILPLVLTLAEVVIAVLRLMTPARSQASASEGATASISGPALLYLAAFAFAQMCLRLLTGVTYTKLGGCIISVKHPEKLKESSHTS</sequence>
<keyword evidence="7" id="KW-0808">Transferase</keyword>
<dbReference type="GO" id="GO:0008120">
    <property type="term" value="F:ceramide glucosyltransferase activity"/>
    <property type="evidence" value="ECO:0007669"/>
    <property type="project" value="UniProtKB-EC"/>
</dbReference>
<evidence type="ECO:0000256" key="4">
    <source>
        <dbReference type="ARBA" id="ARBA00006739"/>
    </source>
</evidence>
<comment type="pathway">
    <text evidence="2">Lipid metabolism; sphingolipid metabolism.</text>
</comment>
<evidence type="ECO:0000256" key="2">
    <source>
        <dbReference type="ARBA" id="ARBA00004760"/>
    </source>
</evidence>
<proteinExistence type="inferred from homology"/>